<evidence type="ECO:0000313" key="3">
    <source>
        <dbReference type="Proteomes" id="UP000887013"/>
    </source>
</evidence>
<organism evidence="2 3">
    <name type="scientific">Nephila pilipes</name>
    <name type="common">Giant wood spider</name>
    <name type="synonym">Nephila maculata</name>
    <dbReference type="NCBI Taxonomy" id="299642"/>
    <lineage>
        <taxon>Eukaryota</taxon>
        <taxon>Metazoa</taxon>
        <taxon>Ecdysozoa</taxon>
        <taxon>Arthropoda</taxon>
        <taxon>Chelicerata</taxon>
        <taxon>Arachnida</taxon>
        <taxon>Araneae</taxon>
        <taxon>Araneomorphae</taxon>
        <taxon>Entelegynae</taxon>
        <taxon>Araneoidea</taxon>
        <taxon>Nephilidae</taxon>
        <taxon>Nephila</taxon>
    </lineage>
</organism>
<proteinExistence type="predicted"/>
<accession>A0A8X6I671</accession>
<sequence>MFCGFLEEHRWEERYQIIDIFRVKYEYAYLVGRWRLILFTRGCHTCGKGTGAKQLGDRAGKQAGTGKGSPVDATGKTYWPEGRSGIQWWLGKSKRLEKELSERLAGAIKN</sequence>
<name>A0A8X6I671_NEPPI</name>
<gene>
    <name evidence="2" type="ORF">NPIL_691681</name>
</gene>
<feature type="region of interest" description="Disordered" evidence="1">
    <location>
        <begin position="49"/>
        <end position="77"/>
    </location>
</feature>
<evidence type="ECO:0000256" key="1">
    <source>
        <dbReference type="SAM" id="MobiDB-lite"/>
    </source>
</evidence>
<comment type="caution">
    <text evidence="2">The sequence shown here is derived from an EMBL/GenBank/DDBJ whole genome shotgun (WGS) entry which is preliminary data.</text>
</comment>
<reference evidence="2" key="1">
    <citation type="submission" date="2020-08" db="EMBL/GenBank/DDBJ databases">
        <title>Multicomponent nature underlies the extraordinary mechanical properties of spider dragline silk.</title>
        <authorList>
            <person name="Kono N."/>
            <person name="Nakamura H."/>
            <person name="Mori M."/>
            <person name="Yoshida Y."/>
            <person name="Ohtoshi R."/>
            <person name="Malay A.D."/>
            <person name="Moran D.A.P."/>
            <person name="Tomita M."/>
            <person name="Numata K."/>
            <person name="Arakawa K."/>
        </authorList>
    </citation>
    <scope>NUCLEOTIDE SEQUENCE</scope>
</reference>
<protein>
    <submittedName>
        <fullName evidence="2">Uncharacterized protein</fullName>
    </submittedName>
</protein>
<evidence type="ECO:0000313" key="2">
    <source>
        <dbReference type="EMBL" id="GFS31919.1"/>
    </source>
</evidence>
<keyword evidence="3" id="KW-1185">Reference proteome</keyword>
<dbReference type="EMBL" id="BMAW01042009">
    <property type="protein sequence ID" value="GFS31919.1"/>
    <property type="molecule type" value="Genomic_DNA"/>
</dbReference>
<dbReference type="AlphaFoldDB" id="A0A8X6I671"/>
<dbReference type="Proteomes" id="UP000887013">
    <property type="component" value="Unassembled WGS sequence"/>
</dbReference>